<dbReference type="RefSeq" id="WP_226610964.1">
    <property type="nucleotide sequence ID" value="NZ_JAJAQI010000031.1"/>
</dbReference>
<comment type="similarity">
    <text evidence="1">Belongs to the ABC transporter superfamily.</text>
</comment>
<sequence length="95" mass="10306">MSEPPRPGPPFARPGGGRCLCARAVAARIIRRIGLRGFEDHWPRQLSGGRQQRRALARAQASALEILLQDEPSGALKARLMAEIREEVRLAAAGA</sequence>
<organism evidence="4 5">
    <name type="scientific">Roseicella aerolata</name>
    <dbReference type="NCBI Taxonomy" id="2883479"/>
    <lineage>
        <taxon>Bacteria</taxon>
        <taxon>Pseudomonadati</taxon>
        <taxon>Pseudomonadota</taxon>
        <taxon>Alphaproteobacteria</taxon>
        <taxon>Acetobacterales</taxon>
        <taxon>Roseomonadaceae</taxon>
        <taxon>Roseicella</taxon>
    </lineage>
</organism>
<reference evidence="4" key="1">
    <citation type="submission" date="2021-10" db="EMBL/GenBank/DDBJ databases">
        <title>Roseicella aerolatum sp. nov., isolated from aerosols of e-waste dismantling site.</title>
        <authorList>
            <person name="Qin T."/>
        </authorList>
    </citation>
    <scope>NUCLEOTIDE SEQUENCE</scope>
    <source>
        <strain evidence="4">GB24</strain>
    </source>
</reference>
<keyword evidence="4" id="KW-0067">ATP-binding</keyword>
<dbReference type="Gene3D" id="3.40.50.300">
    <property type="entry name" value="P-loop containing nucleotide triphosphate hydrolases"/>
    <property type="match status" value="1"/>
</dbReference>
<gene>
    <name evidence="4" type="ORF">LHA35_18840</name>
</gene>
<dbReference type="Pfam" id="PF00005">
    <property type="entry name" value="ABC_tran"/>
    <property type="match status" value="1"/>
</dbReference>
<evidence type="ECO:0000313" key="4">
    <source>
        <dbReference type="EMBL" id="MCB4823791.1"/>
    </source>
</evidence>
<feature type="domain" description="ABC transporter" evidence="3">
    <location>
        <begin position="25"/>
        <end position="73"/>
    </location>
</feature>
<dbReference type="PANTHER" id="PTHR42788">
    <property type="entry name" value="TAURINE IMPORT ATP-BINDING PROTEIN-RELATED"/>
    <property type="match status" value="1"/>
</dbReference>
<dbReference type="GO" id="GO:0016887">
    <property type="term" value="F:ATP hydrolysis activity"/>
    <property type="evidence" value="ECO:0007669"/>
    <property type="project" value="InterPro"/>
</dbReference>
<keyword evidence="5" id="KW-1185">Reference proteome</keyword>
<protein>
    <submittedName>
        <fullName evidence="4">ATP-binding cassette domain-containing protein</fullName>
    </submittedName>
</protein>
<dbReference type="SUPFAM" id="SSF52540">
    <property type="entry name" value="P-loop containing nucleoside triphosphate hydrolases"/>
    <property type="match status" value="1"/>
</dbReference>
<accession>A0A9X1IFD5</accession>
<dbReference type="InterPro" id="IPR050166">
    <property type="entry name" value="ABC_transporter_ATP-bind"/>
</dbReference>
<keyword evidence="4" id="KW-0547">Nucleotide-binding</keyword>
<dbReference type="InterPro" id="IPR003439">
    <property type="entry name" value="ABC_transporter-like_ATP-bd"/>
</dbReference>
<evidence type="ECO:0000259" key="3">
    <source>
        <dbReference type="Pfam" id="PF00005"/>
    </source>
</evidence>
<keyword evidence="2" id="KW-0813">Transport</keyword>
<name>A0A9X1IFD5_9PROT</name>
<proteinExistence type="inferred from homology"/>
<evidence type="ECO:0000256" key="2">
    <source>
        <dbReference type="ARBA" id="ARBA00022448"/>
    </source>
</evidence>
<dbReference type="GO" id="GO:0005524">
    <property type="term" value="F:ATP binding"/>
    <property type="evidence" value="ECO:0007669"/>
    <property type="project" value="UniProtKB-KW"/>
</dbReference>
<dbReference type="InterPro" id="IPR027417">
    <property type="entry name" value="P-loop_NTPase"/>
</dbReference>
<dbReference type="Proteomes" id="UP001139311">
    <property type="component" value="Unassembled WGS sequence"/>
</dbReference>
<dbReference type="AlphaFoldDB" id="A0A9X1IFD5"/>
<evidence type="ECO:0000313" key="5">
    <source>
        <dbReference type="Proteomes" id="UP001139311"/>
    </source>
</evidence>
<dbReference type="EMBL" id="JAJAQI010000031">
    <property type="protein sequence ID" value="MCB4823791.1"/>
    <property type="molecule type" value="Genomic_DNA"/>
</dbReference>
<comment type="caution">
    <text evidence="4">The sequence shown here is derived from an EMBL/GenBank/DDBJ whole genome shotgun (WGS) entry which is preliminary data.</text>
</comment>
<evidence type="ECO:0000256" key="1">
    <source>
        <dbReference type="ARBA" id="ARBA00005417"/>
    </source>
</evidence>
<dbReference type="PANTHER" id="PTHR42788:SF13">
    <property type="entry name" value="ALIPHATIC SULFONATES IMPORT ATP-BINDING PROTEIN SSUB"/>
    <property type="match status" value="1"/>
</dbReference>